<keyword evidence="4 7" id="KW-1133">Transmembrane helix</keyword>
<keyword evidence="6" id="KW-0325">Glycoprotein</keyword>
<dbReference type="Proteomes" id="UP001162131">
    <property type="component" value="Unassembled WGS sequence"/>
</dbReference>
<accession>A0AAU9K443</accession>
<comment type="function">
    <text evidence="7">Choline transporter.</text>
</comment>
<keyword evidence="3 7" id="KW-0812">Transmembrane</keyword>
<gene>
    <name evidence="8" type="ORF">BSTOLATCC_MIC55623</name>
</gene>
<feature type="transmembrane region" description="Helical" evidence="7">
    <location>
        <begin position="496"/>
        <end position="517"/>
    </location>
</feature>
<reference evidence="8" key="1">
    <citation type="submission" date="2021-09" db="EMBL/GenBank/DDBJ databases">
        <authorList>
            <consortium name="AG Swart"/>
            <person name="Singh M."/>
            <person name="Singh A."/>
            <person name="Seah K."/>
            <person name="Emmerich C."/>
        </authorList>
    </citation>
    <scope>NUCLEOTIDE SEQUENCE</scope>
    <source>
        <strain evidence="8">ATCC30299</strain>
    </source>
</reference>
<feature type="transmembrane region" description="Helical" evidence="7">
    <location>
        <begin position="529"/>
        <end position="552"/>
    </location>
</feature>
<organism evidence="8 9">
    <name type="scientific">Blepharisma stoltei</name>
    <dbReference type="NCBI Taxonomy" id="1481888"/>
    <lineage>
        <taxon>Eukaryota</taxon>
        <taxon>Sar</taxon>
        <taxon>Alveolata</taxon>
        <taxon>Ciliophora</taxon>
        <taxon>Postciliodesmatophora</taxon>
        <taxon>Heterotrichea</taxon>
        <taxon>Heterotrichida</taxon>
        <taxon>Blepharismidae</taxon>
        <taxon>Blepharisma</taxon>
    </lineage>
</organism>
<evidence type="ECO:0000256" key="1">
    <source>
        <dbReference type="ARBA" id="ARBA00004141"/>
    </source>
</evidence>
<evidence type="ECO:0000256" key="4">
    <source>
        <dbReference type="ARBA" id="ARBA00022989"/>
    </source>
</evidence>
<evidence type="ECO:0000256" key="7">
    <source>
        <dbReference type="RuleBase" id="RU368066"/>
    </source>
</evidence>
<comment type="caution">
    <text evidence="8">The sequence shown here is derived from an EMBL/GenBank/DDBJ whole genome shotgun (WGS) entry which is preliminary data.</text>
</comment>
<dbReference type="EMBL" id="CAJZBQ010000054">
    <property type="protein sequence ID" value="CAG9332171.1"/>
    <property type="molecule type" value="Genomic_DNA"/>
</dbReference>
<evidence type="ECO:0000256" key="5">
    <source>
        <dbReference type="ARBA" id="ARBA00023136"/>
    </source>
</evidence>
<comment type="similarity">
    <text evidence="2 7">Belongs to the CTL (choline transporter-like) family.</text>
</comment>
<dbReference type="PANTHER" id="PTHR12385:SF14">
    <property type="entry name" value="CHOLINE TRANSPORTER-LIKE 2"/>
    <property type="match status" value="1"/>
</dbReference>
<dbReference type="Pfam" id="PF04515">
    <property type="entry name" value="Choline_transpo"/>
    <property type="match status" value="1"/>
</dbReference>
<feature type="transmembrane region" description="Helical" evidence="7">
    <location>
        <begin position="21"/>
        <end position="44"/>
    </location>
</feature>
<protein>
    <recommendedName>
        <fullName evidence="7">Choline transporter-like protein</fullName>
    </recommendedName>
</protein>
<sequence>MTDYKPIPELKAGPVGRRRCTDCLFCIAFSLFIGAMVTVAVIGFENGDPYLLIYPHDSSGFQCGRDGRVTSDYKYLYYPSPIHDPDYKVCVKHCPKQYNQKNIECYPNRWVTDCTFLLKYNDTDFTPVPSYQSQSFLKRFCIPDDDDLNEAFDDVMDIIYDDNLKGWATDIYEAWTATLIVLGVSIVVSIIYLGLLRYCVGVIVWCMILACLLAITGFAYFLYHTSETTYSGKQHKKTREAIKIASYIMFGAVAVFLIFILFMYKRIRLAIAIMKSGAIFLKDAWIILLVPVLVFVFSVGFFCYWILSLVYIYSSGGMYHKDEEGKMAHISWDESERNSFYFELVAILWVNSFKVALVQFIIACSVCIWYFSETKGHVGLGPICRSTYYAFRYHLGSLAFGSFLLALIRFVKWYLVFLRKYVYKQVLEGNKCVKFLCGCVACYVSCLERFIKFINKNAYIQIALTGDSFCVSARHAFICILENAARFAALGSLGEVFSFLGKVLITAISSFIGYMIITQVDYYEEYIENPLPPTIIFIIVSYLVAGIFMSVYEMTCDTILQAFLIDEKLNPYSGAAYAPKPLQVFMTDHRKGDS</sequence>
<evidence type="ECO:0000256" key="6">
    <source>
        <dbReference type="ARBA" id="ARBA00023180"/>
    </source>
</evidence>
<dbReference type="PANTHER" id="PTHR12385">
    <property type="entry name" value="CHOLINE TRANSPORTER-LIKE (SLC FAMILY 44)"/>
    <property type="match status" value="1"/>
</dbReference>
<dbReference type="AlphaFoldDB" id="A0AAU9K443"/>
<proteinExistence type="inferred from homology"/>
<feature type="transmembrane region" description="Helical" evidence="7">
    <location>
        <begin position="346"/>
        <end position="372"/>
    </location>
</feature>
<dbReference type="InterPro" id="IPR007603">
    <property type="entry name" value="Choline_transptr-like"/>
</dbReference>
<feature type="transmembrane region" description="Helical" evidence="7">
    <location>
        <begin position="244"/>
        <end position="264"/>
    </location>
</feature>
<keyword evidence="9" id="KW-1185">Reference proteome</keyword>
<evidence type="ECO:0000313" key="9">
    <source>
        <dbReference type="Proteomes" id="UP001162131"/>
    </source>
</evidence>
<evidence type="ECO:0000256" key="2">
    <source>
        <dbReference type="ARBA" id="ARBA00007168"/>
    </source>
</evidence>
<feature type="transmembrane region" description="Helical" evidence="7">
    <location>
        <begin position="174"/>
        <end position="195"/>
    </location>
</feature>
<keyword evidence="5 7" id="KW-0472">Membrane</keyword>
<dbReference type="GO" id="GO:0005886">
    <property type="term" value="C:plasma membrane"/>
    <property type="evidence" value="ECO:0007669"/>
    <property type="project" value="UniProtKB-SubCell"/>
</dbReference>
<feature type="transmembrane region" description="Helical" evidence="7">
    <location>
        <begin position="393"/>
        <end position="415"/>
    </location>
</feature>
<feature type="transmembrane region" description="Helical" evidence="7">
    <location>
        <begin position="285"/>
        <end position="313"/>
    </location>
</feature>
<evidence type="ECO:0000313" key="8">
    <source>
        <dbReference type="EMBL" id="CAG9332171.1"/>
    </source>
</evidence>
<comment type="subcellular location">
    <subcellularLocation>
        <location evidence="7">Cell membrane</location>
        <topology evidence="7">Multi-pass membrane protein</topology>
    </subcellularLocation>
    <subcellularLocation>
        <location evidence="1">Membrane</location>
        <topology evidence="1">Multi-pass membrane protein</topology>
    </subcellularLocation>
</comment>
<dbReference type="GO" id="GO:0022857">
    <property type="term" value="F:transmembrane transporter activity"/>
    <property type="evidence" value="ECO:0007669"/>
    <property type="project" value="UniProtKB-UniRule"/>
</dbReference>
<name>A0AAU9K443_9CILI</name>
<feature type="transmembrane region" description="Helical" evidence="7">
    <location>
        <begin position="202"/>
        <end position="224"/>
    </location>
</feature>
<evidence type="ECO:0000256" key="3">
    <source>
        <dbReference type="ARBA" id="ARBA00022692"/>
    </source>
</evidence>